<comment type="caution">
    <text evidence="2">The sequence shown here is derived from an EMBL/GenBank/DDBJ whole genome shotgun (WGS) entry which is preliminary data.</text>
</comment>
<reference evidence="2 3" key="1">
    <citation type="submission" date="2020-08" db="EMBL/GenBank/DDBJ databases">
        <title>Functional genomics of gut bacteria from endangered species of beetles.</title>
        <authorList>
            <person name="Carlos-Shanley C."/>
        </authorList>
    </citation>
    <scope>NUCLEOTIDE SEQUENCE [LARGE SCALE GENOMIC DNA]</scope>
    <source>
        <strain evidence="2 3">S00151</strain>
    </source>
</reference>
<sequence length="237" mass="28166">MKKIFLLLIAIIFSASGYAQTDKINIKKEINQIYSKYDDSCQVYHDKFLKKYDKRKYRENLNLNEKYNQDFAQFESKRQVFQKTKIENLENLLENVEKETPIIGRKFPISPKDSTVNVQKLQKDPRYKNYDIIKLTKDEEKDMYVDIENIALMRKDFSNFFDTSYFVERDDMLEAKLTFILDTDGSLKKIQAKGNDQEFNLVSILSLYAMKKKYPPAQYKGENVLSRFALPLKMKFE</sequence>
<keyword evidence="3" id="KW-1185">Reference proteome</keyword>
<evidence type="ECO:0000313" key="2">
    <source>
        <dbReference type="EMBL" id="MBB4806400.1"/>
    </source>
</evidence>
<protein>
    <recommendedName>
        <fullName evidence="4">TonB-like protein</fullName>
    </recommendedName>
</protein>
<dbReference type="AlphaFoldDB" id="A0A840KFW8"/>
<evidence type="ECO:0000313" key="3">
    <source>
        <dbReference type="Proteomes" id="UP000592180"/>
    </source>
</evidence>
<accession>A0A840KFW8</accession>
<keyword evidence="1" id="KW-0732">Signal</keyword>
<evidence type="ECO:0008006" key="4">
    <source>
        <dbReference type="Google" id="ProtNLM"/>
    </source>
</evidence>
<gene>
    <name evidence="2" type="ORF">HNP38_001672</name>
</gene>
<proteinExistence type="predicted"/>
<evidence type="ECO:0000256" key="1">
    <source>
        <dbReference type="SAM" id="SignalP"/>
    </source>
</evidence>
<dbReference type="EMBL" id="JACHLE010000001">
    <property type="protein sequence ID" value="MBB4806400.1"/>
    <property type="molecule type" value="Genomic_DNA"/>
</dbReference>
<name>A0A840KFW8_9FLAO</name>
<dbReference type="RefSeq" id="WP_184187380.1">
    <property type="nucleotide sequence ID" value="NZ_JACHLE010000001.1"/>
</dbReference>
<feature type="signal peptide" evidence="1">
    <location>
        <begin position="1"/>
        <end position="19"/>
    </location>
</feature>
<dbReference type="Proteomes" id="UP000592180">
    <property type="component" value="Unassembled WGS sequence"/>
</dbReference>
<feature type="chain" id="PRO_5032971079" description="TonB-like protein" evidence="1">
    <location>
        <begin position="20"/>
        <end position="237"/>
    </location>
</feature>
<organism evidence="2 3">
    <name type="scientific">Chryseobacterium defluvii</name>
    <dbReference type="NCBI Taxonomy" id="160396"/>
    <lineage>
        <taxon>Bacteria</taxon>
        <taxon>Pseudomonadati</taxon>
        <taxon>Bacteroidota</taxon>
        <taxon>Flavobacteriia</taxon>
        <taxon>Flavobacteriales</taxon>
        <taxon>Weeksellaceae</taxon>
        <taxon>Chryseobacterium group</taxon>
        <taxon>Chryseobacterium</taxon>
    </lineage>
</organism>